<dbReference type="Pfam" id="PF04116">
    <property type="entry name" value="FA_hydroxylase"/>
    <property type="match status" value="1"/>
</dbReference>
<evidence type="ECO:0000259" key="6">
    <source>
        <dbReference type="Pfam" id="PF04116"/>
    </source>
</evidence>
<dbReference type="Proteomes" id="UP000799779">
    <property type="component" value="Unassembled WGS sequence"/>
</dbReference>
<dbReference type="GO" id="GO:0008610">
    <property type="term" value="P:lipid biosynthetic process"/>
    <property type="evidence" value="ECO:0007669"/>
    <property type="project" value="InterPro"/>
</dbReference>
<sequence>MSLTSLLVPISLPLASLFAIPMLSSWSTSLNLVFFSLTWTTLALSYSPLQLELFGPLVLRTILFLLPSALFLLFDLLIPSLAVELKAQGEYGLPGRQKGGGRKVRRVVAWSVVNVLLVVGMQAGIEWLVTDVLRMRSLLHIKGSGWSLNHLPNPWTLFKHFSIGLVTRNILQYYIHAHLLHTSGPLTSMHLSWHHSISVPYSFVAAYDHPLIHILHRFLPLYLPAILFRFHILTYLLLLALTSLEDTFVYSGYSILPSTIMLRGMARRCDAHMMTAGEGNYGPLGVLDWVNGTTVGGDVVDDFKA</sequence>
<dbReference type="InterPro" id="IPR050307">
    <property type="entry name" value="Sterol_Desaturase_Related"/>
</dbReference>
<keyword evidence="4 5" id="KW-0472">Membrane</keyword>
<organism evidence="7 8">
    <name type="scientific">Amniculicola lignicola CBS 123094</name>
    <dbReference type="NCBI Taxonomy" id="1392246"/>
    <lineage>
        <taxon>Eukaryota</taxon>
        <taxon>Fungi</taxon>
        <taxon>Dikarya</taxon>
        <taxon>Ascomycota</taxon>
        <taxon>Pezizomycotina</taxon>
        <taxon>Dothideomycetes</taxon>
        <taxon>Pleosporomycetidae</taxon>
        <taxon>Pleosporales</taxon>
        <taxon>Amniculicolaceae</taxon>
        <taxon>Amniculicola</taxon>
    </lineage>
</organism>
<name>A0A6A5W5P9_9PLEO</name>
<evidence type="ECO:0000256" key="5">
    <source>
        <dbReference type="SAM" id="Phobius"/>
    </source>
</evidence>
<feature type="domain" description="Fatty acid hydroxylase" evidence="6">
    <location>
        <begin position="163"/>
        <end position="293"/>
    </location>
</feature>
<accession>A0A6A5W5P9</accession>
<proteinExistence type="predicted"/>
<feature type="transmembrane region" description="Helical" evidence="5">
    <location>
        <begin position="61"/>
        <end position="83"/>
    </location>
</feature>
<evidence type="ECO:0000256" key="3">
    <source>
        <dbReference type="ARBA" id="ARBA00022989"/>
    </source>
</evidence>
<feature type="transmembrane region" description="Helical" evidence="5">
    <location>
        <begin position="107"/>
        <end position="129"/>
    </location>
</feature>
<evidence type="ECO:0000313" key="8">
    <source>
        <dbReference type="Proteomes" id="UP000799779"/>
    </source>
</evidence>
<dbReference type="GO" id="GO:0016020">
    <property type="term" value="C:membrane"/>
    <property type="evidence" value="ECO:0007669"/>
    <property type="project" value="UniProtKB-SubCell"/>
</dbReference>
<keyword evidence="8" id="KW-1185">Reference proteome</keyword>
<protein>
    <recommendedName>
        <fullName evidence="6">Fatty acid hydroxylase domain-containing protein</fullName>
    </recommendedName>
</protein>
<keyword evidence="2 5" id="KW-0812">Transmembrane</keyword>
<comment type="subcellular location">
    <subcellularLocation>
        <location evidence="1">Membrane</location>
    </subcellularLocation>
</comment>
<dbReference type="OrthoDB" id="408954at2759"/>
<feature type="non-terminal residue" evidence="7">
    <location>
        <position position="305"/>
    </location>
</feature>
<reference evidence="7" key="1">
    <citation type="journal article" date="2020" name="Stud. Mycol.">
        <title>101 Dothideomycetes genomes: a test case for predicting lifestyles and emergence of pathogens.</title>
        <authorList>
            <person name="Haridas S."/>
            <person name="Albert R."/>
            <person name="Binder M."/>
            <person name="Bloem J."/>
            <person name="Labutti K."/>
            <person name="Salamov A."/>
            <person name="Andreopoulos B."/>
            <person name="Baker S."/>
            <person name="Barry K."/>
            <person name="Bills G."/>
            <person name="Bluhm B."/>
            <person name="Cannon C."/>
            <person name="Castanera R."/>
            <person name="Culley D."/>
            <person name="Daum C."/>
            <person name="Ezra D."/>
            <person name="Gonzalez J."/>
            <person name="Henrissat B."/>
            <person name="Kuo A."/>
            <person name="Liang C."/>
            <person name="Lipzen A."/>
            <person name="Lutzoni F."/>
            <person name="Magnuson J."/>
            <person name="Mondo S."/>
            <person name="Nolan M."/>
            <person name="Ohm R."/>
            <person name="Pangilinan J."/>
            <person name="Park H.-J."/>
            <person name="Ramirez L."/>
            <person name="Alfaro M."/>
            <person name="Sun H."/>
            <person name="Tritt A."/>
            <person name="Yoshinaga Y."/>
            <person name="Zwiers L.-H."/>
            <person name="Turgeon B."/>
            <person name="Goodwin S."/>
            <person name="Spatafora J."/>
            <person name="Crous P."/>
            <person name="Grigoriev I."/>
        </authorList>
    </citation>
    <scope>NUCLEOTIDE SEQUENCE</scope>
    <source>
        <strain evidence="7">CBS 123094</strain>
    </source>
</reference>
<dbReference type="GO" id="GO:0005506">
    <property type="term" value="F:iron ion binding"/>
    <property type="evidence" value="ECO:0007669"/>
    <property type="project" value="InterPro"/>
</dbReference>
<evidence type="ECO:0000256" key="2">
    <source>
        <dbReference type="ARBA" id="ARBA00022692"/>
    </source>
</evidence>
<evidence type="ECO:0000256" key="4">
    <source>
        <dbReference type="ARBA" id="ARBA00023136"/>
    </source>
</evidence>
<dbReference type="GO" id="GO:0016491">
    <property type="term" value="F:oxidoreductase activity"/>
    <property type="evidence" value="ECO:0007669"/>
    <property type="project" value="InterPro"/>
</dbReference>
<evidence type="ECO:0000313" key="7">
    <source>
        <dbReference type="EMBL" id="KAF1994445.1"/>
    </source>
</evidence>
<gene>
    <name evidence="7" type="ORF">P154DRAFT_527080</name>
</gene>
<feature type="transmembrane region" description="Helical" evidence="5">
    <location>
        <begin position="29"/>
        <end position="49"/>
    </location>
</feature>
<dbReference type="EMBL" id="ML977660">
    <property type="protein sequence ID" value="KAF1994445.1"/>
    <property type="molecule type" value="Genomic_DNA"/>
</dbReference>
<evidence type="ECO:0000256" key="1">
    <source>
        <dbReference type="ARBA" id="ARBA00004370"/>
    </source>
</evidence>
<dbReference type="InterPro" id="IPR006694">
    <property type="entry name" value="Fatty_acid_hydroxylase"/>
</dbReference>
<dbReference type="PANTHER" id="PTHR11863">
    <property type="entry name" value="STEROL DESATURASE"/>
    <property type="match status" value="1"/>
</dbReference>
<keyword evidence="3 5" id="KW-1133">Transmembrane helix</keyword>
<dbReference type="AlphaFoldDB" id="A0A6A5W5P9"/>